<comment type="caution">
    <text evidence="1">The sequence shown here is derived from an EMBL/GenBank/DDBJ whole genome shotgun (WGS) entry which is preliminary data.</text>
</comment>
<sequence length="260" mass="28044">MTYSISRLSRTTTARWWESQEKTDGRERIYRALRELLDAGAPSYSRRPTRAALNRQLGISSSSTFYHTVKNSGFKEALGASEFRATLDRSEAMATLVAEAKIWSYRSYRQGWLNGLSRLPGGSVRGAALSLLHVLSQWAAAEPGLAGAAGFAAPHSAVQDLCAIVPCELTEPRAADLLAKVVTETRGPLGASPEAVVEAGYEALAEILYAPAAITGLLEGMRPRLRELQSAFGRMSDAELDGLLPAWAPRNALRLLAEGA</sequence>
<protein>
    <submittedName>
        <fullName evidence="1">Uncharacterized protein</fullName>
    </submittedName>
</protein>
<keyword evidence="2" id="KW-1185">Reference proteome</keyword>
<reference evidence="2" key="1">
    <citation type="journal article" date="2019" name="Int. J. Syst. Evol. Microbiol.">
        <title>The Global Catalogue of Microorganisms (GCM) 10K type strain sequencing project: providing services to taxonomists for standard genome sequencing and annotation.</title>
        <authorList>
            <consortium name="The Broad Institute Genomics Platform"/>
            <consortium name="The Broad Institute Genome Sequencing Center for Infectious Disease"/>
            <person name="Wu L."/>
            <person name="Ma J."/>
        </authorList>
    </citation>
    <scope>NUCLEOTIDE SEQUENCE [LARGE SCALE GENOMIC DNA]</scope>
    <source>
        <strain evidence="2">JCM 9371</strain>
    </source>
</reference>
<proteinExistence type="predicted"/>
<evidence type="ECO:0000313" key="2">
    <source>
        <dbReference type="Proteomes" id="UP001597063"/>
    </source>
</evidence>
<evidence type="ECO:0000313" key="1">
    <source>
        <dbReference type="EMBL" id="MFD0683755.1"/>
    </source>
</evidence>
<dbReference type="EMBL" id="JBHTGP010000003">
    <property type="protein sequence ID" value="MFD0683755.1"/>
    <property type="molecule type" value="Genomic_DNA"/>
</dbReference>
<dbReference type="RefSeq" id="WP_165502815.1">
    <property type="nucleotide sequence ID" value="NZ_CAACUY010000029.1"/>
</dbReference>
<name>A0ABW2XCE2_9ACTN</name>
<gene>
    <name evidence="1" type="ORF">ACFQZM_04540</name>
</gene>
<accession>A0ABW2XCE2</accession>
<dbReference type="Proteomes" id="UP001597063">
    <property type="component" value="Unassembled WGS sequence"/>
</dbReference>
<organism evidence="1 2">
    <name type="scientific">Actinomadura fibrosa</name>
    <dbReference type="NCBI Taxonomy" id="111802"/>
    <lineage>
        <taxon>Bacteria</taxon>
        <taxon>Bacillati</taxon>
        <taxon>Actinomycetota</taxon>
        <taxon>Actinomycetes</taxon>
        <taxon>Streptosporangiales</taxon>
        <taxon>Thermomonosporaceae</taxon>
        <taxon>Actinomadura</taxon>
    </lineage>
</organism>